<dbReference type="EMBL" id="JBHTAX010000001">
    <property type="protein sequence ID" value="MFC7189320.1"/>
    <property type="molecule type" value="Genomic_DNA"/>
</dbReference>
<gene>
    <name evidence="1" type="ORF">ACFQL7_05315</name>
</gene>
<comment type="caution">
    <text evidence="1">The sequence shown here is derived from an EMBL/GenBank/DDBJ whole genome shotgun (WGS) entry which is preliminary data.</text>
</comment>
<dbReference type="AlphaFoldDB" id="A0ABD5YJC4"/>
<dbReference type="RefSeq" id="WP_248905370.1">
    <property type="nucleotide sequence ID" value="NZ_CP109979.1"/>
</dbReference>
<proteinExistence type="predicted"/>
<accession>A0ABD5YJC4</accession>
<name>A0ABD5YJC4_9EURY</name>
<dbReference type="Proteomes" id="UP001596417">
    <property type="component" value="Unassembled WGS sequence"/>
</dbReference>
<sequence length="168" mass="19638">MENKRREITFVVDDPPYSSANYRAYLKPTTQSTRDGVVEGIVNYGLGETKMEAIRRAATQVDRDNTSDSTLRDVARIGSRLDDRDGKLFRIAVRAFEQSRHDPCTPENRQFVRERIVKEFPEEDPKDVDSFVRILRENINIEDSDWLRLVEQRLRDNYLQQMALLGDE</sequence>
<organism evidence="1 2">
    <name type="scientific">Halocatena marina</name>
    <dbReference type="NCBI Taxonomy" id="2934937"/>
    <lineage>
        <taxon>Archaea</taxon>
        <taxon>Methanobacteriati</taxon>
        <taxon>Methanobacteriota</taxon>
        <taxon>Stenosarchaea group</taxon>
        <taxon>Halobacteria</taxon>
        <taxon>Halobacteriales</taxon>
        <taxon>Natronomonadaceae</taxon>
        <taxon>Halocatena</taxon>
    </lineage>
</organism>
<reference evidence="1 2" key="1">
    <citation type="journal article" date="2019" name="Int. J. Syst. Evol. Microbiol.">
        <title>The Global Catalogue of Microorganisms (GCM) 10K type strain sequencing project: providing services to taxonomists for standard genome sequencing and annotation.</title>
        <authorList>
            <consortium name="The Broad Institute Genomics Platform"/>
            <consortium name="The Broad Institute Genome Sequencing Center for Infectious Disease"/>
            <person name="Wu L."/>
            <person name="Ma J."/>
        </authorList>
    </citation>
    <scope>NUCLEOTIDE SEQUENCE [LARGE SCALE GENOMIC DNA]</scope>
    <source>
        <strain evidence="1 2">RDMS1</strain>
    </source>
</reference>
<dbReference type="GeneID" id="76198892"/>
<protein>
    <submittedName>
        <fullName evidence="1">DUF1837 domain-containing protein</fullName>
    </submittedName>
</protein>
<evidence type="ECO:0000313" key="2">
    <source>
        <dbReference type="Proteomes" id="UP001596417"/>
    </source>
</evidence>
<keyword evidence="2" id="KW-1185">Reference proteome</keyword>
<evidence type="ECO:0000313" key="1">
    <source>
        <dbReference type="EMBL" id="MFC7189320.1"/>
    </source>
</evidence>